<dbReference type="SUPFAM" id="SSF46785">
    <property type="entry name" value="Winged helix' DNA-binding domain"/>
    <property type="match status" value="1"/>
</dbReference>
<dbReference type="EMBL" id="SNXE01000005">
    <property type="protein sequence ID" value="TDP09200.1"/>
    <property type="molecule type" value="Genomic_DNA"/>
</dbReference>
<proteinExistence type="predicted"/>
<evidence type="ECO:0008006" key="3">
    <source>
        <dbReference type="Google" id="ProtNLM"/>
    </source>
</evidence>
<comment type="caution">
    <text evidence="1">The sequence shown here is derived from an EMBL/GenBank/DDBJ whole genome shotgun (WGS) entry which is preliminary data.</text>
</comment>
<evidence type="ECO:0000313" key="1">
    <source>
        <dbReference type="EMBL" id="TDP09200.1"/>
    </source>
</evidence>
<organism evidence="1 2">
    <name type="scientific">Roseateles asaccharophilus</name>
    <dbReference type="NCBI Taxonomy" id="582607"/>
    <lineage>
        <taxon>Bacteria</taxon>
        <taxon>Pseudomonadati</taxon>
        <taxon>Pseudomonadota</taxon>
        <taxon>Betaproteobacteria</taxon>
        <taxon>Burkholderiales</taxon>
        <taxon>Sphaerotilaceae</taxon>
        <taxon>Roseateles</taxon>
    </lineage>
</organism>
<sequence length="102" mass="11117">MRPEDGTHSSESPASPEALAEAALRALAELDQGQGVSLPRLAKRLGLRVSVLLRLYTLMSEARLGEERGPGWVRLVCDDAGRWRAWITAAGRGEPEPLDKKV</sequence>
<evidence type="ECO:0000313" key="2">
    <source>
        <dbReference type="Proteomes" id="UP000295357"/>
    </source>
</evidence>
<keyword evidence="2" id="KW-1185">Reference proteome</keyword>
<gene>
    <name evidence="1" type="ORF">DFR39_10536</name>
</gene>
<dbReference type="InterPro" id="IPR036388">
    <property type="entry name" value="WH-like_DNA-bd_sf"/>
</dbReference>
<protein>
    <recommendedName>
        <fullName evidence="3">IclR-like helix-turn-helix domain-containing protein</fullName>
    </recommendedName>
</protein>
<dbReference type="Proteomes" id="UP000295357">
    <property type="component" value="Unassembled WGS sequence"/>
</dbReference>
<name>A0A4R6N4V6_9BURK</name>
<dbReference type="RefSeq" id="WP_246030808.1">
    <property type="nucleotide sequence ID" value="NZ_JAUFPJ010000003.1"/>
</dbReference>
<dbReference type="Gene3D" id="1.10.10.10">
    <property type="entry name" value="Winged helix-like DNA-binding domain superfamily/Winged helix DNA-binding domain"/>
    <property type="match status" value="1"/>
</dbReference>
<reference evidence="1 2" key="1">
    <citation type="submission" date="2019-03" db="EMBL/GenBank/DDBJ databases">
        <title>Genomic Encyclopedia of Type Strains, Phase IV (KMG-IV): sequencing the most valuable type-strain genomes for metagenomic binning, comparative biology and taxonomic classification.</title>
        <authorList>
            <person name="Goeker M."/>
        </authorList>
    </citation>
    <scope>NUCLEOTIDE SEQUENCE [LARGE SCALE GENOMIC DNA]</scope>
    <source>
        <strain evidence="1 2">DSM 25082</strain>
    </source>
</reference>
<dbReference type="AlphaFoldDB" id="A0A4R6N4V6"/>
<dbReference type="InterPro" id="IPR036390">
    <property type="entry name" value="WH_DNA-bd_sf"/>
</dbReference>
<accession>A0A4R6N4V6</accession>